<evidence type="ECO:0000256" key="1">
    <source>
        <dbReference type="SAM" id="MobiDB-lite"/>
    </source>
</evidence>
<dbReference type="VEuPathDB" id="PlasmoDB:PVX_110970"/>
<feature type="compositionally biased region" description="Acidic residues" evidence="1">
    <location>
        <begin position="282"/>
        <end position="300"/>
    </location>
</feature>
<dbReference type="Proteomes" id="UP000196402">
    <property type="component" value="Chromosome 6"/>
</dbReference>
<feature type="signal peptide" evidence="2">
    <location>
        <begin position="1"/>
        <end position="26"/>
    </location>
</feature>
<evidence type="ECO:0008006" key="5">
    <source>
        <dbReference type="Google" id="ProtNLM"/>
    </source>
</evidence>
<sequence>MKGIIRISFCFLTLLILTCEYNLASGKVTSHPVSSLTVGSVDNDWVRGEKGSEEYKAKNYDVEVKGDSSREGGLDTHVGGDETEEGPSDERGDTDVVENEQQEEEEERVNSEDVAASGGDEEVDGEEVDDEEVDGEEVDGEEVDGEEVDGEEVDDEEVDGEEVDGEEVDGEEVDGEEIDTDVMYTYVADDDVVDTEEVAHEQIAYEQEDDDAGEEPNSDEPHEEESAGSSKPYHHRKDETNEEAQRNDEADGVQMETPKPRGRDQGGQNNATPMGANHLEEANEEGEEVGNMDDEEEEKEEAERSVPTSDAKAHHLLVGDYKKTNDVKKAAGALVETMISMLDERGEDDEVRMLAQDLADFFSTDLNTQKGDSA</sequence>
<reference evidence="3 4" key="1">
    <citation type="submission" date="2016-07" db="EMBL/GenBank/DDBJ databases">
        <authorList>
            <consortium name="Pathogen Informatics"/>
        </authorList>
    </citation>
    <scope>NUCLEOTIDE SEQUENCE [LARGE SCALE GENOMIC DNA]</scope>
</reference>
<dbReference type="EMBL" id="LT615244">
    <property type="protein sequence ID" value="SCO66289.1"/>
    <property type="molecule type" value="Genomic_DNA"/>
</dbReference>
<evidence type="ECO:0000313" key="3">
    <source>
        <dbReference type="EMBL" id="SCO66289.1"/>
    </source>
</evidence>
<feature type="compositionally biased region" description="Acidic residues" evidence="1">
    <location>
        <begin position="206"/>
        <end position="223"/>
    </location>
</feature>
<dbReference type="VEuPathDB" id="PlasmoDB:PVP01_0620200"/>
<protein>
    <recommendedName>
        <fullName evidence="5">Merozoite surface protein 3</fullName>
    </recommendedName>
</protein>
<keyword evidence="2" id="KW-0732">Signal</keyword>
<feature type="region of interest" description="Disordered" evidence="1">
    <location>
        <begin position="58"/>
        <end position="313"/>
    </location>
</feature>
<evidence type="ECO:0000313" key="4">
    <source>
        <dbReference type="Proteomes" id="UP000196402"/>
    </source>
</evidence>
<feature type="compositionally biased region" description="Basic and acidic residues" evidence="1">
    <location>
        <begin position="236"/>
        <end position="249"/>
    </location>
</feature>
<feature type="compositionally biased region" description="Acidic residues" evidence="1">
    <location>
        <begin position="119"/>
        <end position="180"/>
    </location>
</feature>
<gene>
    <name evidence="3" type="ORF">PVT01_060026500</name>
</gene>
<name>A0A1G4GUP3_PLAVI</name>
<dbReference type="VEuPathDB" id="PlasmoDB:PVW1_060026700"/>
<dbReference type="AlphaFoldDB" id="A0A1G4GUP3"/>
<dbReference type="VEuPathDB" id="PlasmoDB:PVPAM_060031300"/>
<feature type="chain" id="PRO_5009234102" description="Merozoite surface protein 3" evidence="2">
    <location>
        <begin position="27"/>
        <end position="374"/>
    </location>
</feature>
<organism evidence="3 4">
    <name type="scientific">Plasmodium vivax</name>
    <name type="common">malaria parasite P. vivax</name>
    <dbReference type="NCBI Taxonomy" id="5855"/>
    <lineage>
        <taxon>Eukaryota</taxon>
        <taxon>Sar</taxon>
        <taxon>Alveolata</taxon>
        <taxon>Apicomplexa</taxon>
        <taxon>Aconoidasida</taxon>
        <taxon>Haemosporida</taxon>
        <taxon>Plasmodiidae</taxon>
        <taxon>Plasmodium</taxon>
        <taxon>Plasmodium (Plasmodium)</taxon>
    </lineage>
</organism>
<feature type="compositionally biased region" description="Basic and acidic residues" evidence="1">
    <location>
        <begin position="58"/>
        <end position="80"/>
    </location>
</feature>
<proteinExistence type="predicted"/>
<evidence type="ECO:0000256" key="2">
    <source>
        <dbReference type="SAM" id="SignalP"/>
    </source>
</evidence>
<feature type="compositionally biased region" description="Acidic residues" evidence="1">
    <location>
        <begin position="95"/>
        <end position="107"/>
    </location>
</feature>
<accession>A0A1G4GUP3</accession>